<evidence type="ECO:0000256" key="1">
    <source>
        <dbReference type="ARBA" id="ARBA00022694"/>
    </source>
</evidence>
<dbReference type="GO" id="GO:0052717">
    <property type="term" value="F:tRNA-specific adenosine-34 deaminase activity"/>
    <property type="evidence" value="ECO:0007669"/>
    <property type="project" value="TreeGrafter"/>
</dbReference>
<evidence type="ECO:0000256" key="2">
    <source>
        <dbReference type="ARBA" id="ARBA00038160"/>
    </source>
</evidence>
<dbReference type="GO" id="GO:0008033">
    <property type="term" value="P:tRNA processing"/>
    <property type="evidence" value="ECO:0007669"/>
    <property type="project" value="UniProtKB-KW"/>
</dbReference>
<dbReference type="Pfam" id="PF00383">
    <property type="entry name" value="dCMP_cyt_deam_1"/>
    <property type="match status" value="1"/>
</dbReference>
<dbReference type="InterPro" id="IPR016193">
    <property type="entry name" value="Cytidine_deaminase-like"/>
</dbReference>
<comment type="similarity">
    <text evidence="2">Belongs to the cytidine and deoxycytidylate deaminase family. ADAT3 subfamily.</text>
</comment>
<accession>A0A9P7Z239</accession>
<reference evidence="4" key="1">
    <citation type="journal article" date="2021" name="IMA Fungus">
        <title>Genomic characterization of three marine fungi, including Emericellopsis atlantica sp. nov. with signatures of a generalist lifestyle and marine biomass degradation.</title>
        <authorList>
            <person name="Hagestad O.C."/>
            <person name="Hou L."/>
            <person name="Andersen J.H."/>
            <person name="Hansen E.H."/>
            <person name="Altermark B."/>
            <person name="Li C."/>
            <person name="Kuhnert E."/>
            <person name="Cox R.J."/>
            <person name="Crous P.W."/>
            <person name="Spatafora J.W."/>
            <person name="Lail K."/>
            <person name="Amirebrahimi M."/>
            <person name="Lipzen A."/>
            <person name="Pangilinan J."/>
            <person name="Andreopoulos W."/>
            <person name="Hayes R.D."/>
            <person name="Ng V."/>
            <person name="Grigoriev I.V."/>
            <person name="Jackson S.A."/>
            <person name="Sutton T.D.S."/>
            <person name="Dobson A.D.W."/>
            <person name="Rama T."/>
        </authorList>
    </citation>
    <scope>NUCLEOTIDE SEQUENCE</scope>
    <source>
        <strain evidence="4">TRa3180A</strain>
    </source>
</reference>
<dbReference type="PANTHER" id="PTHR11079:SF156">
    <property type="entry name" value="INACTIVE TRNA-SPECIFIC ADENOSINE DEAMINASE-LIKE PROTEIN 3-RELATED"/>
    <property type="match status" value="1"/>
</dbReference>
<dbReference type="Gene3D" id="3.40.140.10">
    <property type="entry name" value="Cytidine Deaminase, domain 2"/>
    <property type="match status" value="1"/>
</dbReference>
<evidence type="ECO:0000313" key="4">
    <source>
        <dbReference type="EMBL" id="KAG9244189.1"/>
    </source>
</evidence>
<dbReference type="PROSITE" id="PS51747">
    <property type="entry name" value="CYT_DCMP_DEAMINASES_2"/>
    <property type="match status" value="1"/>
</dbReference>
<proteinExistence type="inferred from homology"/>
<dbReference type="EMBL" id="MU253923">
    <property type="protein sequence ID" value="KAG9244189.1"/>
    <property type="molecule type" value="Genomic_DNA"/>
</dbReference>
<protein>
    <submittedName>
        <fullName evidence="4">Cytidine deaminase-like protein</fullName>
    </submittedName>
</protein>
<comment type="caution">
    <text evidence="4">The sequence shown here is derived from an EMBL/GenBank/DDBJ whole genome shotgun (WGS) entry which is preliminary data.</text>
</comment>
<gene>
    <name evidence="4" type="ORF">BJ878DRAFT_81065</name>
</gene>
<keyword evidence="1" id="KW-0819">tRNA processing</keyword>
<dbReference type="PANTHER" id="PTHR11079">
    <property type="entry name" value="CYTOSINE DEAMINASE FAMILY MEMBER"/>
    <property type="match status" value="1"/>
</dbReference>
<name>A0A9P7Z239_9HELO</name>
<evidence type="ECO:0000313" key="5">
    <source>
        <dbReference type="Proteomes" id="UP000887226"/>
    </source>
</evidence>
<dbReference type="OrthoDB" id="3180714at2759"/>
<dbReference type="InterPro" id="IPR002125">
    <property type="entry name" value="CMP_dCMP_dom"/>
</dbReference>
<sequence>MQTTRGKLHPLKTALEIRSCDKLVDFYITVVPVKQSNTVLKIVRQAIPNDGGLDIQHLRRFAKLADLPPEVRATIAAARHVSPTITNTDTGEEEEGVGERVLLVGSINASTKDTLTELLAPVLETLALVVIQVPFLTPTSQEQATRWTARFWPTVYKKSNLFGPHPSLANRAMESIAGEVENWLGLAEEVAADAHEEGRGERVGVVVVERIEGVGRVLAVAADARWLDWPRETNGNVSAHAAMRGVGIVAVGLKAKENLKSDTLSASSASLPASIFRDEPIGETERAYFQPSDKKGYLCHELEIYCTHEPCVMCAMAIVHSRFGKLVFRRKMQRTGGVCADGELGHGLFWRKELNWTMLGWQWCPDGEDKDGEGAVDVNLNA</sequence>
<keyword evidence="5" id="KW-1185">Reference proteome</keyword>
<dbReference type="SUPFAM" id="SSF53927">
    <property type="entry name" value="Cytidine deaminase-like"/>
    <property type="match status" value="1"/>
</dbReference>
<dbReference type="GO" id="GO:0005634">
    <property type="term" value="C:nucleus"/>
    <property type="evidence" value="ECO:0007669"/>
    <property type="project" value="TreeGrafter"/>
</dbReference>
<dbReference type="GO" id="GO:0005737">
    <property type="term" value="C:cytoplasm"/>
    <property type="evidence" value="ECO:0007669"/>
    <property type="project" value="TreeGrafter"/>
</dbReference>
<evidence type="ECO:0000259" key="3">
    <source>
        <dbReference type="PROSITE" id="PS51747"/>
    </source>
</evidence>
<dbReference type="AlphaFoldDB" id="A0A9P7Z239"/>
<feature type="domain" description="CMP/dCMP-type deaminase" evidence="3">
    <location>
        <begin position="178"/>
        <end position="339"/>
    </location>
</feature>
<dbReference type="Proteomes" id="UP000887226">
    <property type="component" value="Unassembled WGS sequence"/>
</dbReference>
<organism evidence="4 5">
    <name type="scientific">Calycina marina</name>
    <dbReference type="NCBI Taxonomy" id="1763456"/>
    <lineage>
        <taxon>Eukaryota</taxon>
        <taxon>Fungi</taxon>
        <taxon>Dikarya</taxon>
        <taxon>Ascomycota</taxon>
        <taxon>Pezizomycotina</taxon>
        <taxon>Leotiomycetes</taxon>
        <taxon>Helotiales</taxon>
        <taxon>Pezizellaceae</taxon>
        <taxon>Calycina</taxon>
    </lineage>
</organism>